<organism evidence="3 4">
    <name type="scientific">Thalassobacterium sedimentorum</name>
    <dbReference type="NCBI Taxonomy" id="3041258"/>
    <lineage>
        <taxon>Bacteria</taxon>
        <taxon>Pseudomonadati</taxon>
        <taxon>Verrucomicrobiota</taxon>
        <taxon>Opitutia</taxon>
        <taxon>Puniceicoccales</taxon>
        <taxon>Coraliomargaritaceae</taxon>
        <taxon>Thalassobacterium</taxon>
    </lineage>
</organism>
<dbReference type="InterPro" id="IPR002110">
    <property type="entry name" value="Ankyrin_rpt"/>
</dbReference>
<dbReference type="Pfam" id="PF12796">
    <property type="entry name" value="Ank_2"/>
    <property type="match status" value="1"/>
</dbReference>
<keyword evidence="4" id="KW-1185">Reference proteome</keyword>
<dbReference type="RefSeq" id="WP_308984515.1">
    <property type="nucleotide sequence ID" value="NZ_JARXIC010000008.1"/>
</dbReference>
<reference evidence="3 4" key="1">
    <citation type="submission" date="2023-04" db="EMBL/GenBank/DDBJ databases">
        <title>A novel bacteria isolated from coastal sediment.</title>
        <authorList>
            <person name="Liu X.-J."/>
            <person name="Du Z.-J."/>
        </authorList>
    </citation>
    <scope>NUCLEOTIDE SEQUENCE [LARGE SCALE GENOMIC DNA]</scope>
    <source>
        <strain evidence="3 4">SDUM461004</strain>
    </source>
</reference>
<evidence type="ECO:0000313" key="3">
    <source>
        <dbReference type="EMBL" id="MDQ8194032.1"/>
    </source>
</evidence>
<accession>A0ABU1AH48</accession>
<gene>
    <name evidence="3" type="ORF">QEH59_06330</name>
</gene>
<evidence type="ECO:0000256" key="1">
    <source>
        <dbReference type="ARBA" id="ARBA00022737"/>
    </source>
</evidence>
<dbReference type="PANTHER" id="PTHR24198:SF165">
    <property type="entry name" value="ANKYRIN REPEAT-CONTAINING PROTEIN-RELATED"/>
    <property type="match status" value="1"/>
</dbReference>
<keyword evidence="1" id="KW-0677">Repeat</keyword>
<sequence>MKTTAVDEKTLRDWYPKNATKTQTRPSFEALGLVFKDDKELTTIILNFAFARLLEQLTATLAQSAPKKEANAFYLNLKAQAKSLDPIYALSRDNLDWEEYIELALSKQKEHEALIDQFAEFDEIGISHPAVDHLKCYKEYAMNYLQTKPMSGWESFSAEDRFLLQLSTLADPNLVTHHNQITQRLKRLKQDQPKWSKALAGPLHRIDARLKLVDTKLKPAKRIEAAMRSYRKSVETSIYAAGDETSTIISEAMGFAAFVYRRELKCGTQKTGYLLPFLRKCFNYRMLLGENLCAFDNDQEEQQYYERMEQWFIEYLSPQLRKQLEGDIRNLEFTRTDFSSAVHFSDFETIDKLRSEPLSKRQKKPFSKTITSSEQTPLMEAIDREQLEYAHELVETELNLNFINSTGDTAVTKAFAQKDYPLVHKILQREDDPISVETLLHLTEKLQNSSLRLTLSEGRVEILRELYQPSHSGRQPMNMDQLIAGSQTPLYYAVQCLGAMSLDTEAPDFLEKMVTGLPQTHAMQKLLPNLQSMTPGELEIMKEVSKYYQSEANITGIHECIDYLINECQVKLDTPNRYDHSALTVAAEFGMQDIVAKLLAAGANANHRFQGGGTAICWAIKNNDLEMVNLLLEYEADTSFFVEGLGHHIHQLPMSDKIRRLIPSKH</sequence>
<dbReference type="PANTHER" id="PTHR24198">
    <property type="entry name" value="ANKYRIN REPEAT AND PROTEIN KINASE DOMAIN-CONTAINING PROTEIN"/>
    <property type="match status" value="1"/>
</dbReference>
<dbReference type="EMBL" id="JARXIC010000008">
    <property type="protein sequence ID" value="MDQ8194032.1"/>
    <property type="molecule type" value="Genomic_DNA"/>
</dbReference>
<dbReference type="Gene3D" id="1.25.40.20">
    <property type="entry name" value="Ankyrin repeat-containing domain"/>
    <property type="match status" value="2"/>
</dbReference>
<dbReference type="SUPFAM" id="SSF48403">
    <property type="entry name" value="Ankyrin repeat"/>
    <property type="match status" value="1"/>
</dbReference>
<dbReference type="InterPro" id="IPR036770">
    <property type="entry name" value="Ankyrin_rpt-contain_sf"/>
</dbReference>
<keyword evidence="2" id="KW-0040">ANK repeat</keyword>
<comment type="caution">
    <text evidence="3">The sequence shown here is derived from an EMBL/GenBank/DDBJ whole genome shotgun (WGS) entry which is preliminary data.</text>
</comment>
<name>A0ABU1AH48_9BACT</name>
<evidence type="ECO:0000256" key="2">
    <source>
        <dbReference type="ARBA" id="ARBA00023043"/>
    </source>
</evidence>
<dbReference type="SMART" id="SM00248">
    <property type="entry name" value="ANK"/>
    <property type="match status" value="4"/>
</dbReference>
<evidence type="ECO:0000313" key="4">
    <source>
        <dbReference type="Proteomes" id="UP001243717"/>
    </source>
</evidence>
<dbReference type="Proteomes" id="UP001243717">
    <property type="component" value="Unassembled WGS sequence"/>
</dbReference>
<protein>
    <submittedName>
        <fullName evidence="3">Ankyrin repeat domain-containing protein</fullName>
    </submittedName>
</protein>
<proteinExistence type="predicted"/>